<dbReference type="GO" id="GO:0003677">
    <property type="term" value="F:DNA binding"/>
    <property type="evidence" value="ECO:0007669"/>
    <property type="project" value="UniProtKB-KW"/>
</dbReference>
<evidence type="ECO:0000256" key="3">
    <source>
        <dbReference type="ARBA" id="ARBA00023163"/>
    </source>
</evidence>
<dbReference type="GO" id="GO:0005634">
    <property type="term" value="C:nucleus"/>
    <property type="evidence" value="ECO:0007669"/>
    <property type="project" value="UniProtKB-ARBA"/>
</dbReference>
<evidence type="ECO:0000256" key="4">
    <source>
        <dbReference type="ARBA" id="ARBA00023242"/>
    </source>
</evidence>
<dbReference type="InterPro" id="IPR003441">
    <property type="entry name" value="NAC-dom"/>
</dbReference>
<dbReference type="AlphaFoldDB" id="A0A9D4U3Q3"/>
<keyword evidence="8" id="KW-1185">Reference proteome</keyword>
<dbReference type="PROSITE" id="PS51005">
    <property type="entry name" value="NAC"/>
    <property type="match status" value="1"/>
</dbReference>
<dbReference type="Gene3D" id="2.170.150.80">
    <property type="entry name" value="NAC domain"/>
    <property type="match status" value="1"/>
</dbReference>
<proteinExistence type="predicted"/>
<evidence type="ECO:0000313" key="8">
    <source>
        <dbReference type="Proteomes" id="UP000886520"/>
    </source>
</evidence>
<reference evidence="7" key="1">
    <citation type="submission" date="2021-01" db="EMBL/GenBank/DDBJ databases">
        <title>Adiantum capillus-veneris genome.</title>
        <authorList>
            <person name="Fang Y."/>
            <person name="Liao Q."/>
        </authorList>
    </citation>
    <scope>NUCLEOTIDE SEQUENCE</scope>
    <source>
        <strain evidence="7">H3</strain>
        <tissue evidence="7">Leaf</tissue>
    </source>
</reference>
<evidence type="ECO:0000259" key="6">
    <source>
        <dbReference type="PROSITE" id="PS51005"/>
    </source>
</evidence>
<evidence type="ECO:0000256" key="1">
    <source>
        <dbReference type="ARBA" id="ARBA00023015"/>
    </source>
</evidence>
<accession>A0A9D4U3Q3</accession>
<comment type="caution">
    <text evidence="7">The sequence shown here is derived from an EMBL/GenBank/DDBJ whole genome shotgun (WGS) entry which is preliminary data.</text>
</comment>
<dbReference type="Proteomes" id="UP000886520">
    <property type="component" value="Chromosome 24"/>
</dbReference>
<dbReference type="FunFam" id="2.170.150.80:FF:000006">
    <property type="entry name" value="NAC domain-containing protein 100-like"/>
    <property type="match status" value="1"/>
</dbReference>
<keyword evidence="2" id="KW-0238">DNA-binding</keyword>
<dbReference type="InterPro" id="IPR036093">
    <property type="entry name" value="NAC_dom_sf"/>
</dbReference>
<dbReference type="PANTHER" id="PTHR31744:SF92">
    <property type="entry name" value="NAC DOMAIN-CONTAINING PROTEIN 87"/>
    <property type="match status" value="1"/>
</dbReference>
<keyword evidence="3" id="KW-0804">Transcription</keyword>
<gene>
    <name evidence="7" type="ORF">GOP47_0024828</name>
</gene>
<evidence type="ECO:0000313" key="7">
    <source>
        <dbReference type="EMBL" id="KAI5060408.1"/>
    </source>
</evidence>
<dbReference type="EMBL" id="JABFUD020000024">
    <property type="protein sequence ID" value="KAI5060408.1"/>
    <property type="molecule type" value="Genomic_DNA"/>
</dbReference>
<evidence type="ECO:0000256" key="2">
    <source>
        <dbReference type="ARBA" id="ARBA00023125"/>
    </source>
</evidence>
<dbReference type="OrthoDB" id="1424968at2759"/>
<keyword evidence="1" id="KW-0805">Transcription regulation</keyword>
<feature type="region of interest" description="Disordered" evidence="5">
    <location>
        <begin position="212"/>
        <end position="249"/>
    </location>
</feature>
<protein>
    <recommendedName>
        <fullName evidence="6">NAC domain-containing protein</fullName>
    </recommendedName>
</protein>
<dbReference type="PANTHER" id="PTHR31744">
    <property type="entry name" value="PROTEIN CUP-SHAPED COTYLEDON 2-RELATED"/>
    <property type="match status" value="1"/>
</dbReference>
<organism evidence="7 8">
    <name type="scientific">Adiantum capillus-veneris</name>
    <name type="common">Maidenhair fern</name>
    <dbReference type="NCBI Taxonomy" id="13818"/>
    <lineage>
        <taxon>Eukaryota</taxon>
        <taxon>Viridiplantae</taxon>
        <taxon>Streptophyta</taxon>
        <taxon>Embryophyta</taxon>
        <taxon>Tracheophyta</taxon>
        <taxon>Polypodiopsida</taxon>
        <taxon>Polypodiidae</taxon>
        <taxon>Polypodiales</taxon>
        <taxon>Pteridineae</taxon>
        <taxon>Pteridaceae</taxon>
        <taxon>Vittarioideae</taxon>
        <taxon>Adiantum</taxon>
    </lineage>
</organism>
<sequence length="478" mass="52368">MVGDILQRATTINNILSNMAPQQVGASEPCLPPGYRFHPTDEELVVYYLANKVADFRFTVAAIGEVDLNKCEPWDLPERAKMGEKEWYFFSLKDRKYPTGLRTNRATMAGYWKATGKDREVMSISRYGAGCYLVGMKKTLVFYKGRAPKGEKTNWIMHEYRLEGEPSLLQLSKMACKDEWVVCRIFKKSSSGKKTFSEGSMDIDEHALPPLLDSPHTHTACNGNGAEDMSGNAEKAEQPSSDSLSGPLYHNDQDTSFTTNCLPNSSVPPSGYNPNFWGSVGTIAEMSSNSAGLRYSELSYSPACPDSTYPSLLSSCQISENLTHKPGIQAGMSNVELHPSSAELGILLQQCTSPAGLCKAEATAEVESQLAQLIQMYKDPSAWSGIMLTSSHNEEMAATPQAHHHTIFNAHNLPFSMSANQSSNCLTAGGNNAINQAINMDLIGEALLISPQHCDFNRAVLAAQHHHHQVGAVWASQY</sequence>
<keyword evidence="4" id="KW-0539">Nucleus</keyword>
<feature type="domain" description="NAC" evidence="6">
    <location>
        <begin position="31"/>
        <end position="188"/>
    </location>
</feature>
<dbReference type="GO" id="GO:0006355">
    <property type="term" value="P:regulation of DNA-templated transcription"/>
    <property type="evidence" value="ECO:0007669"/>
    <property type="project" value="InterPro"/>
</dbReference>
<name>A0A9D4U3Q3_ADICA</name>
<evidence type="ECO:0000256" key="5">
    <source>
        <dbReference type="SAM" id="MobiDB-lite"/>
    </source>
</evidence>
<dbReference type="Pfam" id="PF02365">
    <property type="entry name" value="NAM"/>
    <property type="match status" value="1"/>
</dbReference>
<dbReference type="SUPFAM" id="SSF101941">
    <property type="entry name" value="NAC domain"/>
    <property type="match status" value="1"/>
</dbReference>